<dbReference type="InParanoid" id="A0A2G5CNP3"/>
<evidence type="ECO:0000313" key="4">
    <source>
        <dbReference type="Proteomes" id="UP000230069"/>
    </source>
</evidence>
<evidence type="ECO:0000313" key="3">
    <source>
        <dbReference type="EMBL" id="PIA32467.1"/>
    </source>
</evidence>
<dbReference type="AlphaFoldDB" id="A0A2G5CNP3"/>
<dbReference type="Pfam" id="PF10536">
    <property type="entry name" value="PMD"/>
    <property type="match status" value="1"/>
</dbReference>
<protein>
    <recommendedName>
        <fullName evidence="2">Aminotransferase-like plant mobile domain-containing protein</fullName>
    </recommendedName>
</protein>
<proteinExistence type="predicted"/>
<gene>
    <name evidence="3" type="ORF">AQUCO_04500224v1</name>
</gene>
<dbReference type="InterPro" id="IPR044824">
    <property type="entry name" value="MAIN-like"/>
</dbReference>
<dbReference type="GO" id="GO:0010073">
    <property type="term" value="P:meristem maintenance"/>
    <property type="evidence" value="ECO:0007669"/>
    <property type="project" value="InterPro"/>
</dbReference>
<dbReference type="PANTHER" id="PTHR46033">
    <property type="entry name" value="PROTEIN MAIN-LIKE 2"/>
    <property type="match status" value="1"/>
</dbReference>
<reference evidence="3 4" key="1">
    <citation type="submission" date="2017-09" db="EMBL/GenBank/DDBJ databases">
        <title>WGS assembly of Aquilegia coerulea Goldsmith.</title>
        <authorList>
            <person name="Hodges S."/>
            <person name="Kramer E."/>
            <person name="Nordborg M."/>
            <person name="Tomkins J."/>
            <person name="Borevitz J."/>
            <person name="Derieg N."/>
            <person name="Yan J."/>
            <person name="Mihaltcheva S."/>
            <person name="Hayes R.D."/>
            <person name="Rokhsar D."/>
        </authorList>
    </citation>
    <scope>NUCLEOTIDE SEQUENCE [LARGE SCALE GENOMIC DNA]</scope>
    <source>
        <strain evidence="4">cv. Goldsmith</strain>
    </source>
</reference>
<dbReference type="OrthoDB" id="684301at2759"/>
<dbReference type="STRING" id="218851.A0A2G5CNP3"/>
<dbReference type="EMBL" id="KZ305062">
    <property type="protein sequence ID" value="PIA32467.1"/>
    <property type="molecule type" value="Genomic_DNA"/>
</dbReference>
<keyword evidence="4" id="KW-1185">Reference proteome</keyword>
<organism evidence="3 4">
    <name type="scientific">Aquilegia coerulea</name>
    <name type="common">Rocky mountain columbine</name>
    <dbReference type="NCBI Taxonomy" id="218851"/>
    <lineage>
        <taxon>Eukaryota</taxon>
        <taxon>Viridiplantae</taxon>
        <taxon>Streptophyta</taxon>
        <taxon>Embryophyta</taxon>
        <taxon>Tracheophyta</taxon>
        <taxon>Spermatophyta</taxon>
        <taxon>Magnoliopsida</taxon>
        <taxon>Ranunculales</taxon>
        <taxon>Ranunculaceae</taxon>
        <taxon>Thalictroideae</taxon>
        <taxon>Aquilegia</taxon>
    </lineage>
</organism>
<dbReference type="Proteomes" id="UP000230069">
    <property type="component" value="Unassembled WGS sequence"/>
</dbReference>
<evidence type="ECO:0000259" key="2">
    <source>
        <dbReference type="Pfam" id="PF10536"/>
    </source>
</evidence>
<evidence type="ECO:0000256" key="1">
    <source>
        <dbReference type="SAM" id="Coils"/>
    </source>
</evidence>
<dbReference type="InterPro" id="IPR019557">
    <property type="entry name" value="AminoTfrase-like_pln_mobile"/>
</dbReference>
<accession>A0A2G5CNP3</accession>
<keyword evidence="1" id="KW-0175">Coiled coil</keyword>
<feature type="domain" description="Aminotransferase-like plant mobile" evidence="2">
    <location>
        <begin position="2"/>
        <end position="185"/>
    </location>
</feature>
<sequence>MDVALILGLRVTGEPVVLKQDSPISVLEKEYGATIKKRSIKVASLEKRLESLKKVATEDFVRSFLLFTFGVFLFPNDNGTIDSRYLSLMEDLDRVPQFSWGSAVLEDLFNWFYKFKNDKKLTYMGSCLIFLQLWSYEHIDVARPSSLKCNLVFPRSYKWKNSSCRQREWFTPKFNELQGNQIVWKLEPTPEEAKIDIIKNLLEMQNVALEISSTSQYSTSNKDDMDGSIRDEAFRLDKQLIELDVSETDTIEDSVEVQEDNLELPSTPHYSCTNDTAGHEDCVRTKKLLEEQIAKLNKKIDKMKLKKECVLEDQVVKLNMEIDELRIENTTLKNQILSSNKLFDRMEEIVIEGTTSGTLSNVLILNEAADEYLEDQNRATPFCKSI</sequence>
<dbReference type="PANTHER" id="PTHR46033:SF82">
    <property type="entry name" value="AMINOTRANSFERASE-LIKE PLANT MOBILE DOMAIN-CONTAINING PROTEIN"/>
    <property type="match status" value="1"/>
</dbReference>
<feature type="coiled-coil region" evidence="1">
    <location>
        <begin position="279"/>
        <end position="335"/>
    </location>
</feature>
<name>A0A2G5CNP3_AQUCA</name>